<organism evidence="2 3">
    <name type="scientific">Prosthecobacter algae</name>
    <dbReference type="NCBI Taxonomy" id="1144682"/>
    <lineage>
        <taxon>Bacteria</taxon>
        <taxon>Pseudomonadati</taxon>
        <taxon>Verrucomicrobiota</taxon>
        <taxon>Verrucomicrobiia</taxon>
        <taxon>Verrucomicrobiales</taxon>
        <taxon>Verrucomicrobiaceae</taxon>
        <taxon>Prosthecobacter</taxon>
    </lineage>
</organism>
<feature type="compositionally biased region" description="Basic and acidic residues" evidence="1">
    <location>
        <begin position="17"/>
        <end position="29"/>
    </location>
</feature>
<reference evidence="3" key="1">
    <citation type="journal article" date="2019" name="Int. J. Syst. Evol. Microbiol.">
        <title>The Global Catalogue of Microorganisms (GCM) 10K type strain sequencing project: providing services to taxonomists for standard genome sequencing and annotation.</title>
        <authorList>
            <consortium name="The Broad Institute Genomics Platform"/>
            <consortium name="The Broad Institute Genome Sequencing Center for Infectious Disease"/>
            <person name="Wu L."/>
            <person name="Ma J."/>
        </authorList>
    </citation>
    <scope>NUCLEOTIDE SEQUENCE [LARGE SCALE GENOMIC DNA]</scope>
    <source>
        <strain evidence="3">JCM 18053</strain>
    </source>
</reference>
<gene>
    <name evidence="2" type="ORF">GCM10023213_24700</name>
</gene>
<name>A0ABP9P6H8_9BACT</name>
<dbReference type="EMBL" id="BAABIA010000004">
    <property type="protein sequence ID" value="GAA5141075.1"/>
    <property type="molecule type" value="Genomic_DNA"/>
</dbReference>
<comment type="caution">
    <text evidence="2">The sequence shown here is derived from an EMBL/GenBank/DDBJ whole genome shotgun (WGS) entry which is preliminary data.</text>
</comment>
<protein>
    <submittedName>
        <fullName evidence="2">Uncharacterized protein</fullName>
    </submittedName>
</protein>
<keyword evidence="3" id="KW-1185">Reference proteome</keyword>
<feature type="region of interest" description="Disordered" evidence="1">
    <location>
        <begin position="1"/>
        <end position="108"/>
    </location>
</feature>
<evidence type="ECO:0000313" key="2">
    <source>
        <dbReference type="EMBL" id="GAA5141075.1"/>
    </source>
</evidence>
<evidence type="ECO:0000256" key="1">
    <source>
        <dbReference type="SAM" id="MobiDB-lite"/>
    </source>
</evidence>
<feature type="compositionally biased region" description="Basic and acidic residues" evidence="1">
    <location>
        <begin position="64"/>
        <end position="75"/>
    </location>
</feature>
<sequence length="202" mass="22744">MNFDDDEELPPSSYQSRQRDMDDDYRREYQQWIRSLPPEERRKVKEMGLDKAYLPSGSGGATKDAAESSRARCEDSYEEPEEPASDAPAHQASSATEPCSNHPQPADTEGLHDLLRRLVGEMVSQSNARLSLDCLALVTGLAYDGDSMTEIAKRHDVTRAAVSKRCVELTQSLNLKPSRAMRSLLARESYRKARIHHLRVNP</sequence>
<feature type="compositionally biased region" description="Polar residues" evidence="1">
    <location>
        <begin position="91"/>
        <end position="103"/>
    </location>
</feature>
<accession>A0ABP9P6H8</accession>
<dbReference type="Proteomes" id="UP001499852">
    <property type="component" value="Unassembled WGS sequence"/>
</dbReference>
<proteinExistence type="predicted"/>
<feature type="compositionally biased region" description="Basic and acidic residues" evidence="1">
    <location>
        <begin position="37"/>
        <end position="49"/>
    </location>
</feature>
<evidence type="ECO:0000313" key="3">
    <source>
        <dbReference type="Proteomes" id="UP001499852"/>
    </source>
</evidence>